<organism evidence="1">
    <name type="scientific">Absidia glauca</name>
    <name type="common">Pin mould</name>
    <dbReference type="NCBI Taxonomy" id="4829"/>
    <lineage>
        <taxon>Eukaryota</taxon>
        <taxon>Fungi</taxon>
        <taxon>Fungi incertae sedis</taxon>
        <taxon>Mucoromycota</taxon>
        <taxon>Mucoromycotina</taxon>
        <taxon>Mucoromycetes</taxon>
        <taxon>Mucorales</taxon>
        <taxon>Cunninghamellaceae</taxon>
        <taxon>Absidia</taxon>
    </lineage>
</organism>
<reference evidence="1" key="1">
    <citation type="submission" date="2016-04" db="EMBL/GenBank/DDBJ databases">
        <authorList>
            <person name="Evans L.H."/>
            <person name="Alamgir A."/>
            <person name="Owens N."/>
            <person name="Weber N.D."/>
            <person name="Virtaneva K."/>
            <person name="Barbian K."/>
            <person name="Babar A."/>
            <person name="Rosenke K."/>
        </authorList>
    </citation>
    <scope>NUCLEOTIDE SEQUENCE [LARGE SCALE GENOMIC DNA]</scope>
    <source>
        <strain evidence="1">CBS 101.48</strain>
    </source>
</reference>
<dbReference type="AlphaFoldDB" id="A0A163JSD2"/>
<protein>
    <submittedName>
        <fullName evidence="1">Uncharacterized protein</fullName>
    </submittedName>
</protein>
<dbReference type="OrthoDB" id="2250876at2759"/>
<dbReference type="EMBL" id="LT554386">
    <property type="protein sequence ID" value="SAM04506.1"/>
    <property type="molecule type" value="Genomic_DNA"/>
</dbReference>
<dbReference type="STRING" id="4829.A0A163JSD2"/>
<accession>A0A163JSD2</accession>
<gene>
    <name evidence="1" type="primary">ABSGL_10370.1 scaffold 11921</name>
</gene>
<dbReference type="OMA" id="THCENLM"/>
<sequence>MFPAITFNKLDTPVSEFLTTTTPSLKLTLVNEHLHLLNLVGYLSSDEDAIIEDTADALVTLTPPTVKILEAEDGHTVRRSYDEGLLGACQQMGAPDDEKKKTLWIMDTMKLRPISLINNSGIEQTVLAHENSLNSIINPAAGKEYPLEYVAVGQKRPWDDSPSPSAATNKDQMEAALQSLLHYGPFHLELSKRQFVQLDDTACCLLNTSWELSPQLRYACGQLLAKSIIMNDKREAVMTLF</sequence>
<evidence type="ECO:0000313" key="1">
    <source>
        <dbReference type="EMBL" id="SAM04506.1"/>
    </source>
</evidence>
<proteinExistence type="predicted"/>
<keyword evidence="2" id="KW-1185">Reference proteome</keyword>
<evidence type="ECO:0000313" key="2">
    <source>
        <dbReference type="Proteomes" id="UP000078561"/>
    </source>
</evidence>
<dbReference type="Proteomes" id="UP000078561">
    <property type="component" value="Unassembled WGS sequence"/>
</dbReference>
<dbReference type="InParanoid" id="A0A163JSD2"/>
<name>A0A163JSD2_ABSGL</name>